<evidence type="ECO:0000313" key="2">
    <source>
        <dbReference type="EMBL" id="GMI27291.1"/>
    </source>
</evidence>
<feature type="compositionally biased region" description="Acidic residues" evidence="1">
    <location>
        <begin position="699"/>
        <end position="709"/>
    </location>
</feature>
<feature type="compositionally biased region" description="Basic and acidic residues" evidence="1">
    <location>
        <begin position="443"/>
        <end position="457"/>
    </location>
</feature>
<keyword evidence="3" id="KW-1185">Reference proteome</keyword>
<feature type="compositionally biased region" description="Polar residues" evidence="1">
    <location>
        <begin position="426"/>
        <end position="441"/>
    </location>
</feature>
<feature type="compositionally biased region" description="Low complexity" evidence="1">
    <location>
        <begin position="127"/>
        <end position="140"/>
    </location>
</feature>
<dbReference type="EMBL" id="BRYB01000302">
    <property type="protein sequence ID" value="GMI27291.1"/>
    <property type="molecule type" value="Genomic_DNA"/>
</dbReference>
<proteinExistence type="predicted"/>
<feature type="region of interest" description="Disordered" evidence="1">
    <location>
        <begin position="699"/>
        <end position="748"/>
    </location>
</feature>
<name>A0ABQ6MIN7_9STRA</name>
<dbReference type="Proteomes" id="UP001165060">
    <property type="component" value="Unassembled WGS sequence"/>
</dbReference>
<feature type="compositionally biased region" description="Acidic residues" evidence="1">
    <location>
        <begin position="718"/>
        <end position="741"/>
    </location>
</feature>
<feature type="region of interest" description="Disordered" evidence="1">
    <location>
        <begin position="116"/>
        <end position="186"/>
    </location>
</feature>
<comment type="caution">
    <text evidence="2">The sequence shown here is derived from an EMBL/GenBank/DDBJ whole genome shotgun (WGS) entry which is preliminary data.</text>
</comment>
<accession>A0ABQ6MIN7</accession>
<feature type="region of interest" description="Disordered" evidence="1">
    <location>
        <begin position="420"/>
        <end position="457"/>
    </location>
</feature>
<reference evidence="2 3" key="1">
    <citation type="journal article" date="2023" name="Commun. Biol.">
        <title>Genome analysis of Parmales, the sister group of diatoms, reveals the evolutionary specialization of diatoms from phago-mixotrophs to photoautotrophs.</title>
        <authorList>
            <person name="Ban H."/>
            <person name="Sato S."/>
            <person name="Yoshikawa S."/>
            <person name="Yamada K."/>
            <person name="Nakamura Y."/>
            <person name="Ichinomiya M."/>
            <person name="Sato N."/>
            <person name="Blanc-Mathieu R."/>
            <person name="Endo H."/>
            <person name="Kuwata A."/>
            <person name="Ogata H."/>
        </authorList>
    </citation>
    <scope>NUCLEOTIDE SEQUENCE [LARGE SCALE GENOMIC DNA]</scope>
</reference>
<evidence type="ECO:0000313" key="3">
    <source>
        <dbReference type="Proteomes" id="UP001165060"/>
    </source>
</evidence>
<protein>
    <submittedName>
        <fullName evidence="2">Uncharacterized protein</fullName>
    </submittedName>
</protein>
<organism evidence="2 3">
    <name type="scientific">Tetraparma gracilis</name>
    <dbReference type="NCBI Taxonomy" id="2962635"/>
    <lineage>
        <taxon>Eukaryota</taxon>
        <taxon>Sar</taxon>
        <taxon>Stramenopiles</taxon>
        <taxon>Ochrophyta</taxon>
        <taxon>Bolidophyceae</taxon>
        <taxon>Parmales</taxon>
        <taxon>Triparmaceae</taxon>
        <taxon>Tetraparma</taxon>
    </lineage>
</organism>
<gene>
    <name evidence="2" type="ORF">TeGR_g788</name>
</gene>
<evidence type="ECO:0000256" key="1">
    <source>
        <dbReference type="SAM" id="MobiDB-lite"/>
    </source>
</evidence>
<feature type="region of interest" description="Disordered" evidence="1">
    <location>
        <begin position="233"/>
        <end position="308"/>
    </location>
</feature>
<sequence>MADRGRVGLDLAPNKRIRDQHISTVQAIHTSRLEKISRGNGVVVARLEEKFRRSRTGAKTATIRKERADHIALENKLLVDRMKRIITHSKPVWEDGPEGMAAIKIDHLSVLRPVKTSSRRAKEAKARAASARGGKRPAAADSGPAVEAGEEQDRLEVYEPAQGATGPLEYSEDFNSSDKDVVNPLNSSMRDLDMSAQLEMSRSSANPLEASAVSVRFGENKIVNLDESYATHTGVGAVRPRPSSAKHTRPRSASAAGKRDSSRPLLPHQRPPSARRPSTAGTRKGSVLGGGASRPQSAATAPVGAAGGEELESQKFLEADKRRRSSLVGSISGLSRLRQFERIAKDNEKIVHHMSAIGAYYSNSDMAEDRQKQLDRMERFKKFRTKKGANAKIAKAGLKGIYKYADDNKAKIDEWEKQMEGRKNSESLQRAASVASFSKSQKTLKETQKKNSERAKKQYIETRRLEKEKQDKEAADAESGEAVALQVRKASAARKGLAFAANKFNKVIIRNEEKRRQVGRELSLLANAAAAQCMKHISLNKGDSFAVHNSEGIEKVRKTLVQSQQDAILNSYLAEQERKSKASNTVEALKKLDKNDYLERALMALGGTPNTQSKRQLLDLQEEDESSHITPGQPITDPAARGGYKSWYQEPLVAGRKLEVRLLKEGDWKGETKIDCRVWCDVINEENVKIVIKKWVDGDEEKPAEEEENGFGGKGADYNDDDDDDDDDDDAYENDFEDQDQEQPQHAAHQDKIGIIGFIQRIPKLIIVDRDMSISYAEQLLKKLVLKRKLLTFEQIMVGSIVKHEKRGQGTVVFIDPNTRSRHVEFDGGDIHRYLATSWHKLKLIKAKGVPHDGLWEKEWSVDIDLEKDNFI</sequence>